<gene>
    <name evidence="1" type="ORF">SAMN04488010_3229</name>
</gene>
<dbReference type="RefSeq" id="WP_091904419.1">
    <property type="nucleotide sequence ID" value="NZ_FOYX01000003.1"/>
</dbReference>
<reference evidence="2" key="1">
    <citation type="submission" date="2016-10" db="EMBL/GenBank/DDBJ databases">
        <authorList>
            <person name="Varghese N."/>
            <person name="Submissions S."/>
        </authorList>
    </citation>
    <scope>NUCLEOTIDE SEQUENCE [LARGE SCALE GENOMIC DNA]</scope>
    <source>
        <strain evidence="2">DSM 19891</strain>
    </source>
</reference>
<protein>
    <submittedName>
        <fullName evidence="1">Uncharacterized protein</fullName>
    </submittedName>
</protein>
<proteinExistence type="predicted"/>
<dbReference type="STRING" id="440514.SAMN04488010_3229"/>
<sequence length="154" mass="18061">MQNITGETEFENHIRQNILSEVLANKEEFKLFNFKKAVDVLIAKNGINPKLCFIEIKFHKKNHGRLGFGQGKGAGFQPEVLKDKTTYFEENMRWILGHEDSEQYWFVDNNSIRQYLNGDKVDEKYNGIKIKFFREVQSISKVELITKLSVWLLS</sequence>
<organism evidence="1 2">
    <name type="scientific">Maribacter stanieri</name>
    <dbReference type="NCBI Taxonomy" id="440514"/>
    <lineage>
        <taxon>Bacteria</taxon>
        <taxon>Pseudomonadati</taxon>
        <taxon>Bacteroidota</taxon>
        <taxon>Flavobacteriia</taxon>
        <taxon>Flavobacteriales</taxon>
        <taxon>Flavobacteriaceae</taxon>
        <taxon>Maribacter</taxon>
    </lineage>
</organism>
<name>A0A1I6JYC0_9FLAO</name>
<dbReference type="Proteomes" id="UP000199462">
    <property type="component" value="Unassembled WGS sequence"/>
</dbReference>
<accession>A0A1I6JYC0</accession>
<evidence type="ECO:0000313" key="2">
    <source>
        <dbReference type="Proteomes" id="UP000199462"/>
    </source>
</evidence>
<dbReference type="EMBL" id="FOYX01000003">
    <property type="protein sequence ID" value="SFR83967.1"/>
    <property type="molecule type" value="Genomic_DNA"/>
</dbReference>
<keyword evidence="2" id="KW-1185">Reference proteome</keyword>
<dbReference type="AlphaFoldDB" id="A0A1I6JYC0"/>
<evidence type="ECO:0000313" key="1">
    <source>
        <dbReference type="EMBL" id="SFR83967.1"/>
    </source>
</evidence>